<keyword evidence="1" id="KW-1133">Transmembrane helix</keyword>
<sequence>MKREFFKNGLFAKPCMMSRIETNYMTVAERLLGYLIGPFGTAALIAVMGQLSELYYTEIFYVDQLFGVGAYLGMSWTVRVVGILMGLAAAYVVEHTVSTAGRIRPLVLIGSLITAVSSFFMFFIPEMPQGAQMAWVVVFNILYNSVGVTLFNLRSNLLTLCTRDQKERNQVNLLDKVSSYLLVGTTVTLVVGSILYYTMLHGYPASNWYFLVGAVALVTIPLAFVEYFYTKERITLEDSQVEGYVDVSSRTSLKKQISALFHSHYWVLAMVIGMVTTICSNISGYNLSTNFCTVILGAAAENNYSLIYTIVSGVPLGIGVLIIYPLSQKFTIRKTTMAFGVLAILGCVVGLAGGANFPVAVAANFLFNMGALPVVYILTALTNAANDEVEYKFGFRPEGTVAAALVGCVTGIICGAFSGCYETGLSMNGYLPEKGVNQVPGVVNWIYFVRYVVPIIEYVVLIILLKFMDLEKKLPKMQAEIQERHRRGQV</sequence>
<keyword evidence="1" id="KW-0812">Transmembrane</keyword>
<feature type="transmembrane region" description="Helical" evidence="1">
    <location>
        <begin position="71"/>
        <end position="93"/>
    </location>
</feature>
<reference evidence="2" key="2">
    <citation type="submission" date="2021-04" db="EMBL/GenBank/DDBJ databases">
        <authorList>
            <person name="Gilroy R."/>
        </authorList>
    </citation>
    <scope>NUCLEOTIDE SEQUENCE</scope>
    <source>
        <strain evidence="2">ChiBcolR8-3208</strain>
    </source>
</reference>
<feature type="transmembrane region" description="Helical" evidence="1">
    <location>
        <begin position="305"/>
        <end position="324"/>
    </location>
</feature>
<name>A0A9D2LZ93_9FIRM</name>
<organism evidence="2 3">
    <name type="scientific">Candidatus Acutalibacter ornithocaccae</name>
    <dbReference type="NCBI Taxonomy" id="2838416"/>
    <lineage>
        <taxon>Bacteria</taxon>
        <taxon>Bacillati</taxon>
        <taxon>Bacillota</taxon>
        <taxon>Clostridia</taxon>
        <taxon>Eubacteriales</taxon>
        <taxon>Acutalibacteraceae</taxon>
        <taxon>Acutalibacter</taxon>
    </lineage>
</organism>
<protein>
    <submittedName>
        <fullName evidence="2">MFS transporter</fullName>
    </submittedName>
</protein>
<feature type="transmembrane region" description="Helical" evidence="1">
    <location>
        <begin position="208"/>
        <end position="229"/>
    </location>
</feature>
<feature type="transmembrane region" description="Helical" evidence="1">
    <location>
        <begin position="173"/>
        <end position="196"/>
    </location>
</feature>
<comment type="caution">
    <text evidence="2">The sequence shown here is derived from an EMBL/GenBank/DDBJ whole genome shotgun (WGS) entry which is preliminary data.</text>
</comment>
<feature type="transmembrane region" description="Helical" evidence="1">
    <location>
        <begin position="401"/>
        <end position="425"/>
    </location>
</feature>
<dbReference type="InterPro" id="IPR036259">
    <property type="entry name" value="MFS_trans_sf"/>
</dbReference>
<feature type="transmembrane region" description="Helical" evidence="1">
    <location>
        <begin position="105"/>
        <end position="124"/>
    </location>
</feature>
<dbReference type="AlphaFoldDB" id="A0A9D2LZ93"/>
<feature type="transmembrane region" description="Helical" evidence="1">
    <location>
        <begin position="31"/>
        <end position="51"/>
    </location>
</feature>
<feature type="transmembrane region" description="Helical" evidence="1">
    <location>
        <begin position="445"/>
        <end position="467"/>
    </location>
</feature>
<feature type="transmembrane region" description="Helical" evidence="1">
    <location>
        <begin position="336"/>
        <end position="355"/>
    </location>
</feature>
<accession>A0A9D2LZ93</accession>
<dbReference type="Proteomes" id="UP000824214">
    <property type="component" value="Unassembled WGS sequence"/>
</dbReference>
<proteinExistence type="predicted"/>
<feature type="transmembrane region" description="Helical" evidence="1">
    <location>
        <begin position="265"/>
        <end position="285"/>
    </location>
</feature>
<dbReference type="SUPFAM" id="SSF103473">
    <property type="entry name" value="MFS general substrate transporter"/>
    <property type="match status" value="1"/>
</dbReference>
<reference evidence="2" key="1">
    <citation type="journal article" date="2021" name="PeerJ">
        <title>Extensive microbial diversity within the chicken gut microbiome revealed by metagenomics and culture.</title>
        <authorList>
            <person name="Gilroy R."/>
            <person name="Ravi A."/>
            <person name="Getino M."/>
            <person name="Pursley I."/>
            <person name="Horton D.L."/>
            <person name="Alikhan N.F."/>
            <person name="Baker D."/>
            <person name="Gharbi K."/>
            <person name="Hall N."/>
            <person name="Watson M."/>
            <person name="Adriaenssens E.M."/>
            <person name="Foster-Nyarko E."/>
            <person name="Jarju S."/>
            <person name="Secka A."/>
            <person name="Antonio M."/>
            <person name="Oren A."/>
            <person name="Chaudhuri R.R."/>
            <person name="La Ragione R."/>
            <person name="Hildebrand F."/>
            <person name="Pallen M.J."/>
        </authorList>
    </citation>
    <scope>NUCLEOTIDE SEQUENCE</scope>
    <source>
        <strain evidence="2">ChiBcolR8-3208</strain>
    </source>
</reference>
<dbReference type="Gene3D" id="1.20.1250.20">
    <property type="entry name" value="MFS general substrate transporter like domains"/>
    <property type="match status" value="1"/>
</dbReference>
<feature type="transmembrane region" description="Helical" evidence="1">
    <location>
        <begin position="130"/>
        <end position="153"/>
    </location>
</feature>
<dbReference type="EMBL" id="DWXZ01000154">
    <property type="protein sequence ID" value="HJB37876.1"/>
    <property type="molecule type" value="Genomic_DNA"/>
</dbReference>
<evidence type="ECO:0000256" key="1">
    <source>
        <dbReference type="SAM" id="Phobius"/>
    </source>
</evidence>
<keyword evidence="1" id="KW-0472">Membrane</keyword>
<gene>
    <name evidence="2" type="ORF">H9942_07395</name>
</gene>
<dbReference type="Pfam" id="PF13347">
    <property type="entry name" value="MFS_2"/>
    <property type="match status" value="1"/>
</dbReference>
<evidence type="ECO:0000313" key="2">
    <source>
        <dbReference type="EMBL" id="HJB37876.1"/>
    </source>
</evidence>
<feature type="transmembrane region" description="Helical" evidence="1">
    <location>
        <begin position="361"/>
        <end position="381"/>
    </location>
</feature>
<evidence type="ECO:0000313" key="3">
    <source>
        <dbReference type="Proteomes" id="UP000824214"/>
    </source>
</evidence>